<organism evidence="2 3">
    <name type="scientific">Kockovaella imperatae</name>
    <dbReference type="NCBI Taxonomy" id="4999"/>
    <lineage>
        <taxon>Eukaryota</taxon>
        <taxon>Fungi</taxon>
        <taxon>Dikarya</taxon>
        <taxon>Basidiomycota</taxon>
        <taxon>Agaricomycotina</taxon>
        <taxon>Tremellomycetes</taxon>
        <taxon>Tremellales</taxon>
        <taxon>Cuniculitremaceae</taxon>
        <taxon>Kockovaella</taxon>
    </lineage>
</organism>
<reference evidence="2 3" key="1">
    <citation type="submission" date="2017-03" db="EMBL/GenBank/DDBJ databases">
        <title>Widespread Adenine N6-methylation of Active Genes in Fungi.</title>
        <authorList>
            <consortium name="DOE Joint Genome Institute"/>
            <person name="Mondo S.J."/>
            <person name="Dannebaum R.O."/>
            <person name="Kuo R.C."/>
            <person name="Louie K.B."/>
            <person name="Bewick A.J."/>
            <person name="Labutti K."/>
            <person name="Haridas S."/>
            <person name="Kuo A."/>
            <person name="Salamov A."/>
            <person name="Ahrendt S.R."/>
            <person name="Lau R."/>
            <person name="Bowen B.P."/>
            <person name="Lipzen A."/>
            <person name="Sullivan W."/>
            <person name="Andreopoulos W.B."/>
            <person name="Clum A."/>
            <person name="Lindquist E."/>
            <person name="Daum C."/>
            <person name="Northen T.R."/>
            <person name="Ramamoorthy G."/>
            <person name="Schmitz R.J."/>
            <person name="Gryganskyi A."/>
            <person name="Culley D."/>
            <person name="Magnuson J."/>
            <person name="James T.Y."/>
            <person name="O'Malley M.A."/>
            <person name="Stajich J.E."/>
            <person name="Spatafora J.W."/>
            <person name="Visel A."/>
            <person name="Grigoriev I.V."/>
        </authorList>
    </citation>
    <scope>NUCLEOTIDE SEQUENCE [LARGE SCALE GENOMIC DNA]</scope>
    <source>
        <strain evidence="2 3">NRRL Y-17943</strain>
    </source>
</reference>
<dbReference type="OrthoDB" id="630895at2759"/>
<dbReference type="AlphaFoldDB" id="A0A1Y1UHY3"/>
<evidence type="ECO:0000313" key="2">
    <source>
        <dbReference type="EMBL" id="ORX37632.1"/>
    </source>
</evidence>
<dbReference type="RefSeq" id="XP_021871619.1">
    <property type="nucleotide sequence ID" value="XM_022017608.1"/>
</dbReference>
<dbReference type="Proteomes" id="UP000193218">
    <property type="component" value="Unassembled WGS sequence"/>
</dbReference>
<sequence>MAQYPTLKDVQSLTIHPIPHVALPAPHDKFCLSPMLSTDVRGAGRVLMMDSVASTSGQADTGEEVQQFVEQSMMAEEVLLELTVIRSLRTLGDAVPDFIGFFELRKMRPRAWSKARPSDPPVSRDGAHWTMSCFIDPAFGGTGLMTIAGQEYMKLCPYIHDRPGIVFAGYEQGNAPSRRLQARLGFRPIGKWYNARIGKTLVDTVWEGAGRVDTQTKLYERLQDMTEEDFGEEKREDEEHASKKR</sequence>
<dbReference type="Gene3D" id="3.40.630.30">
    <property type="match status" value="1"/>
</dbReference>
<keyword evidence="3" id="KW-1185">Reference proteome</keyword>
<dbReference type="SUPFAM" id="SSF55729">
    <property type="entry name" value="Acyl-CoA N-acyltransferases (Nat)"/>
    <property type="match status" value="1"/>
</dbReference>
<accession>A0A1Y1UHY3</accession>
<feature type="compositionally biased region" description="Basic and acidic residues" evidence="1">
    <location>
        <begin position="232"/>
        <end position="245"/>
    </location>
</feature>
<dbReference type="InParanoid" id="A0A1Y1UHY3"/>
<evidence type="ECO:0008006" key="4">
    <source>
        <dbReference type="Google" id="ProtNLM"/>
    </source>
</evidence>
<comment type="caution">
    <text evidence="2">The sequence shown here is derived from an EMBL/GenBank/DDBJ whole genome shotgun (WGS) entry which is preliminary data.</text>
</comment>
<gene>
    <name evidence="2" type="ORF">BD324DRAFT_645256</name>
</gene>
<name>A0A1Y1UHY3_9TREE</name>
<evidence type="ECO:0000313" key="3">
    <source>
        <dbReference type="Proteomes" id="UP000193218"/>
    </source>
</evidence>
<dbReference type="EMBL" id="NBSH01000005">
    <property type="protein sequence ID" value="ORX37632.1"/>
    <property type="molecule type" value="Genomic_DNA"/>
</dbReference>
<dbReference type="InterPro" id="IPR016181">
    <property type="entry name" value="Acyl_CoA_acyltransferase"/>
</dbReference>
<protein>
    <recommendedName>
        <fullName evidence="4">N-acetyltransferase domain-containing protein</fullName>
    </recommendedName>
</protein>
<proteinExistence type="predicted"/>
<feature type="region of interest" description="Disordered" evidence="1">
    <location>
        <begin position="223"/>
        <end position="245"/>
    </location>
</feature>
<evidence type="ECO:0000256" key="1">
    <source>
        <dbReference type="SAM" id="MobiDB-lite"/>
    </source>
</evidence>
<dbReference type="GeneID" id="33559417"/>